<dbReference type="GO" id="GO:0016301">
    <property type="term" value="F:kinase activity"/>
    <property type="evidence" value="ECO:0007669"/>
    <property type="project" value="UniProtKB-KW"/>
</dbReference>
<feature type="domain" description="Signal transduction histidine kinase subgroup 3 dimerisation and phosphoacceptor" evidence="6">
    <location>
        <begin position="187"/>
        <end position="251"/>
    </location>
</feature>
<dbReference type="Proteomes" id="UP001165685">
    <property type="component" value="Unassembled WGS sequence"/>
</dbReference>
<keyword evidence="2 7" id="KW-0418">Kinase</keyword>
<accession>A0ABT4TQL8</accession>
<dbReference type="InterPro" id="IPR050482">
    <property type="entry name" value="Sensor_HK_TwoCompSys"/>
</dbReference>
<feature type="compositionally biased region" description="Basic residues" evidence="4">
    <location>
        <begin position="390"/>
        <end position="400"/>
    </location>
</feature>
<dbReference type="RefSeq" id="WP_270679616.1">
    <property type="nucleotide sequence ID" value="NZ_JAQFWP010000044.1"/>
</dbReference>
<dbReference type="Gene3D" id="3.30.565.10">
    <property type="entry name" value="Histidine kinase-like ATPase, C-terminal domain"/>
    <property type="match status" value="1"/>
</dbReference>
<evidence type="ECO:0000256" key="4">
    <source>
        <dbReference type="SAM" id="MobiDB-lite"/>
    </source>
</evidence>
<evidence type="ECO:0000256" key="5">
    <source>
        <dbReference type="SAM" id="Phobius"/>
    </source>
</evidence>
<comment type="caution">
    <text evidence="7">The sequence shown here is derived from an EMBL/GenBank/DDBJ whole genome shotgun (WGS) entry which is preliminary data.</text>
</comment>
<evidence type="ECO:0000256" key="3">
    <source>
        <dbReference type="ARBA" id="ARBA00023012"/>
    </source>
</evidence>
<reference evidence="7" key="1">
    <citation type="submission" date="2023-01" db="EMBL/GenBank/DDBJ databases">
        <title>Draft genome sequence of Nocardiopsis sp. LSu2-4 isolated from halophytes.</title>
        <authorList>
            <person name="Duangmal K."/>
            <person name="Chantavorakit T."/>
        </authorList>
    </citation>
    <scope>NUCLEOTIDE SEQUENCE</scope>
    <source>
        <strain evidence="7">LSu2-4</strain>
    </source>
</reference>
<dbReference type="InterPro" id="IPR036890">
    <property type="entry name" value="HATPase_C_sf"/>
</dbReference>
<evidence type="ECO:0000256" key="1">
    <source>
        <dbReference type="ARBA" id="ARBA00022679"/>
    </source>
</evidence>
<proteinExistence type="predicted"/>
<keyword evidence="5" id="KW-1133">Transmembrane helix</keyword>
<feature type="region of interest" description="Disordered" evidence="4">
    <location>
        <begin position="377"/>
        <end position="400"/>
    </location>
</feature>
<dbReference type="Pfam" id="PF07730">
    <property type="entry name" value="HisKA_3"/>
    <property type="match status" value="1"/>
</dbReference>
<keyword evidence="1" id="KW-0808">Transferase</keyword>
<dbReference type="Gene3D" id="1.20.5.1930">
    <property type="match status" value="1"/>
</dbReference>
<evidence type="ECO:0000259" key="6">
    <source>
        <dbReference type="Pfam" id="PF07730"/>
    </source>
</evidence>
<sequence>MERSDTAAESGESIAPRLAWGVTAVVFTGICLMSFSIVLDQGHGPWATAAAAAGMTALFLLQMAQFRLAGDADHLSLARSILAAQAVLAYAPIPYFEMGWASMPIFFAGSAPLVLPPLYGWSCFAAVLATDVAIHTAYTSDWTVLGYAAATFTVFGLAVYGLSYLRVVMERMRAAQQRLAGAAVARERLRFARDLHDVLGYSLSSIILKAELAHRMAPTRPAQAQQEVEDVLATGRQALSDARSVAHGYRDLSLDDECRSVRSVLTAAGVDLRLRAEYGDLPPRVGTVVAALVREGATNLLRHSRAESCTIALVQGPERITAEIVNDGAPGDEGAARYTRALGDLAGRARALGGSLTAEFLGGERFRLALELPLEPLRAGPHRPETGARSVRRPSRRHLA</sequence>
<organism evidence="7 8">
    <name type="scientific">Nocardiopsis suaedae</name>
    <dbReference type="NCBI Taxonomy" id="3018444"/>
    <lineage>
        <taxon>Bacteria</taxon>
        <taxon>Bacillati</taxon>
        <taxon>Actinomycetota</taxon>
        <taxon>Actinomycetes</taxon>
        <taxon>Streptosporangiales</taxon>
        <taxon>Nocardiopsidaceae</taxon>
        <taxon>Nocardiopsis</taxon>
    </lineage>
</organism>
<feature type="transmembrane region" description="Helical" evidence="5">
    <location>
        <begin position="46"/>
        <end position="65"/>
    </location>
</feature>
<evidence type="ECO:0000313" key="8">
    <source>
        <dbReference type="Proteomes" id="UP001165685"/>
    </source>
</evidence>
<keyword evidence="5" id="KW-0812">Transmembrane</keyword>
<dbReference type="PANTHER" id="PTHR24421">
    <property type="entry name" value="NITRATE/NITRITE SENSOR PROTEIN NARX-RELATED"/>
    <property type="match status" value="1"/>
</dbReference>
<dbReference type="PANTHER" id="PTHR24421:SF63">
    <property type="entry name" value="SENSOR HISTIDINE KINASE DESK"/>
    <property type="match status" value="1"/>
</dbReference>
<dbReference type="EMBL" id="JAQFWP010000044">
    <property type="protein sequence ID" value="MDA2806985.1"/>
    <property type="molecule type" value="Genomic_DNA"/>
</dbReference>
<gene>
    <name evidence="7" type="ORF">O4U47_20940</name>
</gene>
<name>A0ABT4TQL8_9ACTN</name>
<evidence type="ECO:0000256" key="2">
    <source>
        <dbReference type="ARBA" id="ARBA00022777"/>
    </source>
</evidence>
<keyword evidence="5" id="KW-0472">Membrane</keyword>
<dbReference type="InterPro" id="IPR011712">
    <property type="entry name" value="Sig_transdc_His_kin_sub3_dim/P"/>
</dbReference>
<keyword evidence="8" id="KW-1185">Reference proteome</keyword>
<protein>
    <submittedName>
        <fullName evidence="7">Histidine kinase</fullName>
    </submittedName>
</protein>
<feature type="transmembrane region" description="Helical" evidence="5">
    <location>
        <begin position="77"/>
        <end position="97"/>
    </location>
</feature>
<evidence type="ECO:0000313" key="7">
    <source>
        <dbReference type="EMBL" id="MDA2806985.1"/>
    </source>
</evidence>
<keyword evidence="3" id="KW-0902">Two-component regulatory system</keyword>
<feature type="transmembrane region" description="Helical" evidence="5">
    <location>
        <begin position="144"/>
        <end position="165"/>
    </location>
</feature>
<feature type="transmembrane region" description="Helical" evidence="5">
    <location>
        <begin position="18"/>
        <end position="39"/>
    </location>
</feature>